<evidence type="ECO:0000259" key="11">
    <source>
        <dbReference type="PROSITE" id="PS52004"/>
    </source>
</evidence>
<keyword evidence="5" id="KW-0808">Transferase</keyword>
<evidence type="ECO:0000313" key="14">
    <source>
        <dbReference type="Proteomes" id="UP001354709"/>
    </source>
</evidence>
<evidence type="ECO:0000256" key="1">
    <source>
        <dbReference type="ARBA" id="ARBA00001957"/>
    </source>
</evidence>
<dbReference type="Gene3D" id="1.10.1200.10">
    <property type="entry name" value="ACP-like"/>
    <property type="match status" value="1"/>
</dbReference>
<organism evidence="13 14">
    <name type="scientific">Streptomyces asiaticus subsp. ignotus</name>
    <dbReference type="NCBI Taxonomy" id="3098222"/>
    <lineage>
        <taxon>Bacteria</taxon>
        <taxon>Bacillati</taxon>
        <taxon>Actinomycetota</taxon>
        <taxon>Actinomycetes</taxon>
        <taxon>Kitasatosporales</taxon>
        <taxon>Streptomycetaceae</taxon>
        <taxon>Streptomyces</taxon>
        <taxon>Streptomyces violaceusniger group</taxon>
    </lineage>
</organism>
<accession>A0ABU7QEM0</accession>
<feature type="active site" description="Proton acceptor; for dehydratase activity" evidence="9">
    <location>
        <position position="945"/>
    </location>
</feature>
<proteinExistence type="predicted"/>
<evidence type="ECO:0000256" key="5">
    <source>
        <dbReference type="ARBA" id="ARBA00022679"/>
    </source>
</evidence>
<dbReference type="PROSITE" id="PS50075">
    <property type="entry name" value="CARRIER"/>
    <property type="match status" value="1"/>
</dbReference>
<feature type="domain" description="Ketosynthase family 3 (KS3)" evidence="11">
    <location>
        <begin position="33"/>
        <end position="459"/>
    </location>
</feature>
<comment type="cofactor">
    <cofactor evidence="1">
        <name>pantetheine 4'-phosphate</name>
        <dbReference type="ChEBI" id="CHEBI:47942"/>
    </cofactor>
</comment>
<dbReference type="PROSITE" id="PS52004">
    <property type="entry name" value="KS3_2"/>
    <property type="match status" value="1"/>
</dbReference>
<evidence type="ECO:0000259" key="12">
    <source>
        <dbReference type="PROSITE" id="PS52019"/>
    </source>
</evidence>
<feature type="region of interest" description="N-terminal hotdog fold" evidence="9">
    <location>
        <begin position="913"/>
        <end position="1033"/>
    </location>
</feature>
<dbReference type="InterPro" id="IPR016039">
    <property type="entry name" value="Thiolase-like"/>
</dbReference>
<dbReference type="InterPro" id="IPR013120">
    <property type="entry name" value="FAR_NAD-bd"/>
</dbReference>
<comment type="caution">
    <text evidence="13">The sequence shown here is derived from an EMBL/GenBank/DDBJ whole genome shotgun (WGS) entry which is preliminary data.</text>
</comment>
<dbReference type="InterPro" id="IPR020841">
    <property type="entry name" value="PKS_Beta-ketoAc_synthase_dom"/>
</dbReference>
<dbReference type="PANTHER" id="PTHR43775:SF51">
    <property type="entry name" value="INACTIVE PHENOLPHTHIOCEROL SYNTHESIS POLYKETIDE SYNTHASE TYPE I PKS1-RELATED"/>
    <property type="match status" value="1"/>
</dbReference>
<keyword evidence="14" id="KW-1185">Reference proteome</keyword>
<dbReference type="InterPro" id="IPR016035">
    <property type="entry name" value="Acyl_Trfase/lysoPLipase"/>
</dbReference>
<dbReference type="SUPFAM" id="SSF53901">
    <property type="entry name" value="Thiolase-like"/>
    <property type="match status" value="1"/>
</dbReference>
<evidence type="ECO:0000256" key="7">
    <source>
        <dbReference type="ARBA" id="ARBA00023268"/>
    </source>
</evidence>
<dbReference type="CDD" id="cd00833">
    <property type="entry name" value="PKS"/>
    <property type="match status" value="1"/>
</dbReference>
<evidence type="ECO:0000256" key="6">
    <source>
        <dbReference type="ARBA" id="ARBA00023194"/>
    </source>
</evidence>
<dbReference type="InterPro" id="IPR016036">
    <property type="entry name" value="Malonyl_transacylase_ACP-bd"/>
</dbReference>
<dbReference type="Gene3D" id="3.40.47.10">
    <property type="match status" value="1"/>
</dbReference>
<evidence type="ECO:0000313" key="13">
    <source>
        <dbReference type="EMBL" id="MEE4599124.1"/>
    </source>
</evidence>
<keyword evidence="3" id="KW-0596">Phosphopantetheine</keyword>
<dbReference type="Pfam" id="PF08659">
    <property type="entry name" value="KR"/>
    <property type="match status" value="1"/>
</dbReference>
<dbReference type="InterPro" id="IPR057326">
    <property type="entry name" value="KR_dom"/>
</dbReference>
<protein>
    <submittedName>
        <fullName evidence="13">Thioester reductase domain-containing protein</fullName>
    </submittedName>
</protein>
<dbReference type="SUPFAM" id="SSF52151">
    <property type="entry name" value="FabD/lysophospholipase-like"/>
    <property type="match status" value="1"/>
</dbReference>
<evidence type="ECO:0000256" key="3">
    <source>
        <dbReference type="ARBA" id="ARBA00022450"/>
    </source>
</evidence>
<feature type="region of interest" description="C-terminal hotdog fold" evidence="9">
    <location>
        <begin position="1047"/>
        <end position="1179"/>
    </location>
</feature>
<dbReference type="InterPro" id="IPR020806">
    <property type="entry name" value="PKS_PP-bd"/>
</dbReference>
<dbReference type="InterPro" id="IPR001227">
    <property type="entry name" value="Ac_transferase_dom_sf"/>
</dbReference>
<dbReference type="Pfam" id="PF00109">
    <property type="entry name" value="ketoacyl-synt"/>
    <property type="match status" value="1"/>
</dbReference>
<dbReference type="InterPro" id="IPR049551">
    <property type="entry name" value="PKS_DH_C"/>
</dbReference>
<dbReference type="NCBIfam" id="TIGR01746">
    <property type="entry name" value="Thioester-redct"/>
    <property type="match status" value="1"/>
</dbReference>
<feature type="active site" description="Proton donor; for dehydratase activity" evidence="9">
    <location>
        <position position="1106"/>
    </location>
</feature>
<dbReference type="InterPro" id="IPR013968">
    <property type="entry name" value="PKS_KR"/>
</dbReference>
<dbReference type="Pfam" id="PF21089">
    <property type="entry name" value="PKS_DH_N"/>
    <property type="match status" value="1"/>
</dbReference>
<keyword evidence="6" id="KW-0045">Antibiotic biosynthesis</keyword>
<evidence type="ECO:0000259" key="10">
    <source>
        <dbReference type="PROSITE" id="PS50075"/>
    </source>
</evidence>
<dbReference type="CDD" id="cd08956">
    <property type="entry name" value="KR_3_FAS_SDR_x"/>
    <property type="match status" value="1"/>
</dbReference>
<dbReference type="SMART" id="SM01294">
    <property type="entry name" value="PKS_PP_betabranch"/>
    <property type="match status" value="1"/>
</dbReference>
<evidence type="ECO:0000256" key="8">
    <source>
        <dbReference type="ARBA" id="ARBA00023315"/>
    </source>
</evidence>
<dbReference type="InterPro" id="IPR055123">
    <property type="entry name" value="SpnB-like_Rossmann"/>
</dbReference>
<dbReference type="InterPro" id="IPR009081">
    <property type="entry name" value="PP-bd_ACP"/>
</dbReference>
<reference evidence="13 14" key="1">
    <citation type="submission" date="2023-11" db="EMBL/GenBank/DDBJ databases">
        <title>30 novel species of actinomycetes from the DSMZ collection.</title>
        <authorList>
            <person name="Nouioui I."/>
        </authorList>
    </citation>
    <scope>NUCLEOTIDE SEQUENCE [LARGE SCALE GENOMIC DNA]</scope>
    <source>
        <strain evidence="13 14">DSM 41524</strain>
    </source>
</reference>
<dbReference type="Pfam" id="PF00550">
    <property type="entry name" value="PP-binding"/>
    <property type="match status" value="1"/>
</dbReference>
<dbReference type="Pfam" id="PF00698">
    <property type="entry name" value="Acyl_transf_1"/>
    <property type="match status" value="1"/>
</dbReference>
<dbReference type="InterPro" id="IPR049552">
    <property type="entry name" value="PKS_DH_N"/>
</dbReference>
<dbReference type="InterPro" id="IPR015083">
    <property type="entry name" value="NorB/c/GfsB-D-like_docking"/>
</dbReference>
<comment type="pathway">
    <text evidence="2">Antibiotic biosynthesis.</text>
</comment>
<dbReference type="Pfam" id="PF02801">
    <property type="entry name" value="Ketoacyl-synt_C"/>
    <property type="match status" value="1"/>
</dbReference>
<keyword evidence="7" id="KW-0511">Multifunctional enzyme</keyword>
<feature type="domain" description="PKS/mFAS DH" evidence="12">
    <location>
        <begin position="913"/>
        <end position="1179"/>
    </location>
</feature>
<keyword evidence="8" id="KW-0012">Acyltransferase</keyword>
<evidence type="ECO:0000256" key="4">
    <source>
        <dbReference type="ARBA" id="ARBA00022553"/>
    </source>
</evidence>
<dbReference type="Pfam" id="PF22953">
    <property type="entry name" value="SpnB_Rossmann"/>
    <property type="match status" value="1"/>
</dbReference>
<dbReference type="InterPro" id="IPR014043">
    <property type="entry name" value="Acyl_transferase_dom"/>
</dbReference>
<dbReference type="RefSeq" id="WP_330816422.1">
    <property type="nucleotide sequence ID" value="NZ_JAZBJO010000065.1"/>
</dbReference>
<dbReference type="SMART" id="SM00827">
    <property type="entry name" value="PKS_AT"/>
    <property type="match status" value="1"/>
</dbReference>
<dbReference type="InterPro" id="IPR018201">
    <property type="entry name" value="Ketoacyl_synth_AS"/>
</dbReference>
<feature type="domain" description="Carrier" evidence="10">
    <location>
        <begin position="1623"/>
        <end position="1698"/>
    </location>
</feature>
<dbReference type="Gene3D" id="3.30.70.3290">
    <property type="match status" value="1"/>
</dbReference>
<dbReference type="InterPro" id="IPR042104">
    <property type="entry name" value="PKS_dehydratase_sf"/>
</dbReference>
<gene>
    <name evidence="13" type="ORF">V2J94_46180</name>
</gene>
<evidence type="ECO:0000256" key="9">
    <source>
        <dbReference type="PROSITE-ProRule" id="PRU01363"/>
    </source>
</evidence>
<dbReference type="InterPro" id="IPR010080">
    <property type="entry name" value="Thioester_reductase-like_dom"/>
</dbReference>
<dbReference type="PROSITE" id="PS00606">
    <property type="entry name" value="KS3_1"/>
    <property type="match status" value="1"/>
</dbReference>
<evidence type="ECO:0000256" key="2">
    <source>
        <dbReference type="ARBA" id="ARBA00004792"/>
    </source>
</evidence>
<dbReference type="SUPFAM" id="SSF55048">
    <property type="entry name" value="Probable ACP-binding domain of malonyl-CoA ACP transacylase"/>
    <property type="match status" value="1"/>
</dbReference>
<dbReference type="EMBL" id="JAZBJO010000065">
    <property type="protein sequence ID" value="MEE4599124.1"/>
    <property type="molecule type" value="Genomic_DNA"/>
</dbReference>
<sequence length="2107" mass="226354">MSGEDKLVSYLRKATADLHEARQRVRELEAQERDPVVIVGMACRFPGGVKSPEDLWSVVSQGVDAVGEFPTDRGWDVEALFDPDPDQPGKTYVRQGGFLKDVAGFDADFFGISPREALAMDPQHRLLLEVTWEAVERAGIDPLSLRGSPTGVFTGLMYHDYGARVRTVPAELEGYLGSGSAGSVASGRVSYVLGLEGPAISVDTACSSSLVALHLAARALRAGECSMALAGGVTVLSSPQAFVEFSRQRGLSPDGRCKSFSDSADGTGWAEGIGVLVLERLFDAQRLGHRVLAVVRGSAVNQDGASNGLSAPNSPSQQRLIRQALADARLSTANVDVVEAHGTGTRLGDPIEAQALLATYGQRETDTAPLLLGSLKSNLGHTQAAAGVGGVIKMVMGMRHGIVPKTLHADQPSSHVDWTSGKVELITENRDWPGTGAPRRAAVSAFGVSGTNAHVILEQAPTQQPSQEPTTSVVPLVLSAKTATALRDQASRLADHIDHRAPNLVTLAHGLHTSRSLFDLRTVIIGANQHEVVTGLRAVADNERREPGKVVMVFPGQGWQWTGMATDLLTTSSTFAKSMDACAKALAPYRDWNLEDTLHDQTLLQRVDVVQPTLFAVMVSLAEVWRELGLTPDAVVGHSQGEIAAAYVAGALGLDDAARIVAIRSQILASLSGRGAMASIGLPVQGIENRLLPWHGRISLAVVNSPNSAVISGETAAIHDFVAAAEADGIQARVLPVDYASHSTQVESLRERLVSALGHIQGAAPVIPFYSTVHRDWIGSAALDSEYWYRNLREPVHFCHAIATLADSGYGTFVEVSAHPALVSHIQDSSGDHNPIVAGTLRRDQPAHQALIGQAAELFTHGLPIHWTELLPDHQPDAGAGADLPTYPFQHQHYWLSETPAEPTGFGFEPINHPFLNVSTRLAADGTHLLTGRLSLATHPWLADHAVMGNVLLPGTAFVDMALFAGAHVGADTIDELVIEAPLTLPDEAAVHLQVTVKDADENHYLTIHSRHTHDADWTRHASGVLTMRSPDPGGADWATQWPPPGSVAVDTQFFYSKLVERGYVYGPLFQAATSVWTRGTEIFADVALPDDHIANDFVVHPALLDSALHHAPTPGAGVFLPFAWNGLRAHSVGVSFLRVRLTPSRDGGTALVAVDEREQPVVSFESLLVRPVDPRQLTATRANEVYWIDWVPAAAGERGTERWAMLGDDPFGLGLEQAHGTPDVLVVSVAADTGDVVAAVYDRTHHVLGVLQQWLGDEQWISSRLVVVVGPDMASAAVAGLVRTAQMEHPGRIVLAEVDGPVPASTLQDAVGCGEDQIAIRDGRVLVPRLARVRSAVSAGIAPERGLQGSVLVTGGTGVLGGTLARHLASRGTPHVVVAGRRGRDADGMRELESDLVALGARVTIAACDVADRDQLSKLINSLDPPLTGVVHAAGVLDDSVVTALSPEQVDAVLRPKVDAAWNLHELTQDLDLPLFVLYASAAGVFGNGGQGNYSAGNAFLDALARHRREQGLSATALAWGLWEDDTRMTGQLGDAGRSRLARIGVRTITAADGMAMFDHALAIDAANLVLVPLDIPTMHAHRADIPKLLHSLLTPAATARNKPSRTLRDRLHGLDADQQHALVLRTVRTELAAVLGHTTPDSIDPDEPFKNLGLDSLTSVELRNRIAKHTTTRLPATLIFDHPTPAELASRLFLQFGGPDTAGQHESVDIRGDVRLADDIRPAAHIEPVAEDPQHVFLTGATGFLGAFVLRDLMRQTAATVHCLVRAADEAEAHERIRQNLEFYRIAQDIDPTRISVVAGDLAQPRLGLTAERFDALSRQMDVIYHLGATVHWLHPYAALRDANVLGTQEVMRMAAAHRTVAVHYASTVGLFTDRARRRTPVGVDDPTGPPEALANGYLRSKWVAEQLIGIARERGLPVSVYRVDVVSGDQVNGACQSRDFIWSSFKGILQAGYYPHSTGRIPFLPVDYVSSVITALSRQAEAGGQTFHIFNHDSLSLTDCVEYFGRFGYDLAEMPRESWRELIQSDSRNSMNPLLHAFEALFLDTDSSYAPIDTTSTRVSLAGHGIELPKLDERLMRTYVDFFVTTGFFPPPPTGRTGKSETDV</sequence>
<dbReference type="SMART" id="SM00823">
    <property type="entry name" value="PKS_PP"/>
    <property type="match status" value="1"/>
</dbReference>
<dbReference type="InterPro" id="IPR020807">
    <property type="entry name" value="PKS_DH"/>
</dbReference>
<dbReference type="CDD" id="cd05235">
    <property type="entry name" value="SDR_e1"/>
    <property type="match status" value="1"/>
</dbReference>
<dbReference type="Pfam" id="PF16197">
    <property type="entry name" value="KAsynt_C_assoc"/>
    <property type="match status" value="1"/>
</dbReference>
<dbReference type="Pfam" id="PF07993">
    <property type="entry name" value="NAD_binding_4"/>
    <property type="match status" value="1"/>
</dbReference>
<dbReference type="Gene3D" id="3.40.366.10">
    <property type="entry name" value="Malonyl-Coenzyme A Acyl Carrier Protein, domain 2"/>
    <property type="match status" value="1"/>
</dbReference>
<dbReference type="Pfam" id="PF08990">
    <property type="entry name" value="Docking"/>
    <property type="match status" value="1"/>
</dbReference>
<name>A0ABU7QEM0_9ACTN</name>
<dbReference type="InterPro" id="IPR014030">
    <property type="entry name" value="Ketoacyl_synth_N"/>
</dbReference>
<dbReference type="Gene3D" id="3.40.50.720">
    <property type="entry name" value="NAD(P)-binding Rossmann-like Domain"/>
    <property type="match status" value="2"/>
</dbReference>
<dbReference type="SMART" id="SM00822">
    <property type="entry name" value="PKS_KR"/>
    <property type="match status" value="1"/>
</dbReference>
<keyword evidence="4" id="KW-0597">Phosphoprotein</keyword>
<dbReference type="InterPro" id="IPR049900">
    <property type="entry name" value="PKS_mFAS_DH"/>
</dbReference>
<dbReference type="Gene3D" id="3.10.129.110">
    <property type="entry name" value="Polyketide synthase dehydratase"/>
    <property type="match status" value="1"/>
</dbReference>
<dbReference type="Pfam" id="PF14765">
    <property type="entry name" value="PS-DH"/>
    <property type="match status" value="1"/>
</dbReference>
<dbReference type="SMART" id="SM00825">
    <property type="entry name" value="PKS_KS"/>
    <property type="match status" value="1"/>
</dbReference>
<dbReference type="SUPFAM" id="SSF47336">
    <property type="entry name" value="ACP-like"/>
    <property type="match status" value="1"/>
</dbReference>
<dbReference type="InterPro" id="IPR036736">
    <property type="entry name" value="ACP-like_sf"/>
</dbReference>
<dbReference type="PROSITE" id="PS52019">
    <property type="entry name" value="PKS_MFAS_DH"/>
    <property type="match status" value="1"/>
</dbReference>
<dbReference type="Proteomes" id="UP001354709">
    <property type="component" value="Unassembled WGS sequence"/>
</dbReference>
<dbReference type="SMART" id="SM00826">
    <property type="entry name" value="PKS_DH"/>
    <property type="match status" value="1"/>
</dbReference>
<dbReference type="InterPro" id="IPR032821">
    <property type="entry name" value="PKS_assoc"/>
</dbReference>
<dbReference type="SUPFAM" id="SSF51735">
    <property type="entry name" value="NAD(P)-binding Rossmann-fold domains"/>
    <property type="match status" value="3"/>
</dbReference>
<dbReference type="InterPro" id="IPR036291">
    <property type="entry name" value="NAD(P)-bd_dom_sf"/>
</dbReference>
<dbReference type="PANTHER" id="PTHR43775">
    <property type="entry name" value="FATTY ACID SYNTHASE"/>
    <property type="match status" value="1"/>
</dbReference>
<dbReference type="InterPro" id="IPR050091">
    <property type="entry name" value="PKS_NRPS_Biosynth_Enz"/>
</dbReference>
<dbReference type="InterPro" id="IPR014031">
    <property type="entry name" value="Ketoacyl_synth_C"/>
</dbReference>